<proteinExistence type="predicted"/>
<organism evidence="1 2">
    <name type="scientific">Legionella fallonii LLAP-10</name>
    <dbReference type="NCBI Taxonomy" id="1212491"/>
    <lineage>
        <taxon>Bacteria</taxon>
        <taxon>Pseudomonadati</taxon>
        <taxon>Pseudomonadota</taxon>
        <taxon>Gammaproteobacteria</taxon>
        <taxon>Legionellales</taxon>
        <taxon>Legionellaceae</taxon>
        <taxon>Legionella</taxon>
    </lineage>
</organism>
<keyword evidence="2" id="KW-1185">Reference proteome</keyword>
<gene>
    <name evidence="1" type="ORF">LFA_1921</name>
</gene>
<dbReference type="KEGG" id="lfa:LFA_1921"/>
<dbReference type="RefSeq" id="WP_045095832.1">
    <property type="nucleotide sequence ID" value="NZ_LN614827.1"/>
</dbReference>
<protein>
    <submittedName>
        <fullName evidence="1">Uncharacterized protein</fullName>
    </submittedName>
</protein>
<evidence type="ECO:0000313" key="2">
    <source>
        <dbReference type="Proteomes" id="UP000032430"/>
    </source>
</evidence>
<reference evidence="2" key="1">
    <citation type="submission" date="2014-09" db="EMBL/GenBank/DDBJ databases">
        <authorList>
            <person name="Gomez-Valero L."/>
        </authorList>
    </citation>
    <scope>NUCLEOTIDE SEQUENCE [LARGE SCALE GENOMIC DNA]</scope>
    <source>
        <strain evidence="2">ATCC700992</strain>
    </source>
</reference>
<accession>A0A098G495</accession>
<dbReference type="OrthoDB" id="5648325at2"/>
<dbReference type="Proteomes" id="UP000032430">
    <property type="component" value="Chromosome I"/>
</dbReference>
<dbReference type="EMBL" id="LN614827">
    <property type="protein sequence ID" value="CEG57313.1"/>
    <property type="molecule type" value="Genomic_DNA"/>
</dbReference>
<evidence type="ECO:0000313" key="1">
    <source>
        <dbReference type="EMBL" id="CEG57313.1"/>
    </source>
</evidence>
<name>A0A098G495_9GAMM</name>
<sequence>MGKRLALNVALDSFEEMCLRGVRDKIKSLNQEFQDTHDSKERTRLSGIIKEFRQFETYLIADIRGLMEQKTYPTNEEVIDVFVKCIKDAEGLKDYIRDNRSFGELIIDTLKNIANFFIKLLTIGNTPCFFDTTTTTVARVQEAAAVIATKLDEAVALIDTILNEEEGERVHIQANA</sequence>
<dbReference type="AlphaFoldDB" id="A0A098G495"/>
<dbReference type="HOGENOM" id="CLU_1523332_0_0_6"/>